<keyword evidence="2" id="KW-1185">Reference proteome</keyword>
<name>A0A9P6AEG1_9AGAM</name>
<evidence type="ECO:0000313" key="2">
    <source>
        <dbReference type="Proteomes" id="UP000886523"/>
    </source>
</evidence>
<accession>A0A9P6AEG1</accession>
<protein>
    <submittedName>
        <fullName evidence="1">Uncharacterized protein</fullName>
    </submittedName>
</protein>
<reference evidence="1" key="1">
    <citation type="journal article" date="2020" name="Nat. Commun.">
        <title>Large-scale genome sequencing of mycorrhizal fungi provides insights into the early evolution of symbiotic traits.</title>
        <authorList>
            <person name="Miyauchi S."/>
            <person name="Kiss E."/>
            <person name="Kuo A."/>
            <person name="Drula E."/>
            <person name="Kohler A."/>
            <person name="Sanchez-Garcia M."/>
            <person name="Morin E."/>
            <person name="Andreopoulos B."/>
            <person name="Barry K.W."/>
            <person name="Bonito G."/>
            <person name="Buee M."/>
            <person name="Carver A."/>
            <person name="Chen C."/>
            <person name="Cichocki N."/>
            <person name="Clum A."/>
            <person name="Culley D."/>
            <person name="Crous P.W."/>
            <person name="Fauchery L."/>
            <person name="Girlanda M."/>
            <person name="Hayes R.D."/>
            <person name="Keri Z."/>
            <person name="LaButti K."/>
            <person name="Lipzen A."/>
            <person name="Lombard V."/>
            <person name="Magnuson J."/>
            <person name="Maillard F."/>
            <person name="Murat C."/>
            <person name="Nolan M."/>
            <person name="Ohm R.A."/>
            <person name="Pangilinan J."/>
            <person name="Pereira M.F."/>
            <person name="Perotto S."/>
            <person name="Peter M."/>
            <person name="Pfister S."/>
            <person name="Riley R."/>
            <person name="Sitrit Y."/>
            <person name="Stielow J.B."/>
            <person name="Szollosi G."/>
            <person name="Zifcakova L."/>
            <person name="Stursova M."/>
            <person name="Spatafora J.W."/>
            <person name="Tedersoo L."/>
            <person name="Vaario L.M."/>
            <person name="Yamada A."/>
            <person name="Yan M."/>
            <person name="Wang P."/>
            <person name="Xu J."/>
            <person name="Bruns T."/>
            <person name="Baldrian P."/>
            <person name="Vilgalys R."/>
            <person name="Dunand C."/>
            <person name="Henrissat B."/>
            <person name="Grigoriev I.V."/>
            <person name="Hibbett D."/>
            <person name="Nagy L.G."/>
            <person name="Martin F.M."/>
        </authorList>
    </citation>
    <scope>NUCLEOTIDE SEQUENCE</scope>
    <source>
        <strain evidence="1">UP504</strain>
    </source>
</reference>
<organism evidence="1 2">
    <name type="scientific">Hydnum rufescens UP504</name>
    <dbReference type="NCBI Taxonomy" id="1448309"/>
    <lineage>
        <taxon>Eukaryota</taxon>
        <taxon>Fungi</taxon>
        <taxon>Dikarya</taxon>
        <taxon>Basidiomycota</taxon>
        <taxon>Agaricomycotina</taxon>
        <taxon>Agaricomycetes</taxon>
        <taxon>Cantharellales</taxon>
        <taxon>Hydnaceae</taxon>
        <taxon>Hydnum</taxon>
    </lineage>
</organism>
<dbReference type="Proteomes" id="UP000886523">
    <property type="component" value="Unassembled WGS sequence"/>
</dbReference>
<proteinExistence type="predicted"/>
<comment type="caution">
    <text evidence="1">The sequence shown here is derived from an EMBL/GenBank/DDBJ whole genome shotgun (WGS) entry which is preliminary data.</text>
</comment>
<gene>
    <name evidence="1" type="ORF">BS47DRAFT_1368841</name>
</gene>
<dbReference type="EMBL" id="MU129234">
    <property type="protein sequence ID" value="KAF9504363.1"/>
    <property type="molecule type" value="Genomic_DNA"/>
</dbReference>
<dbReference type="AlphaFoldDB" id="A0A9P6AEG1"/>
<evidence type="ECO:0000313" key="1">
    <source>
        <dbReference type="EMBL" id="KAF9504363.1"/>
    </source>
</evidence>
<sequence length="171" mass="18952">MSDGAWRKHNAHVEEKHELYVLRVWFLGWSKGKWCEGRDGSPIHGKVGPMTVVDSDFVLGGMLTVGLRGESGLAFYWHKSEVIGVTFYWSKPTGGGEDRILGFLLAQSSDLGLLLAQASRRFRLFTGPGSGLGFLLAQAPRPHVSSEGFRQFFLPLRFLLLPPTMLHGPIT</sequence>